<keyword evidence="4" id="KW-0249">Electron transport</keyword>
<sequence length="83" mass="8902">MTDTTDTTTDTTEPDGPFRVVIDRDKCVGHGRCYSLAPEVYVDDEEGFSELADGDTPATPELRDKARLGAVTCPEGAISLVPL</sequence>
<reference evidence="9 10" key="1">
    <citation type="submission" date="2023-07" db="EMBL/GenBank/DDBJ databases">
        <title>Sequencing the genomes of 1000 actinobacteria strains.</title>
        <authorList>
            <person name="Klenk H.-P."/>
        </authorList>
    </citation>
    <scope>NUCLEOTIDE SEQUENCE [LARGE SCALE GENOMIC DNA]</scope>
    <source>
        <strain evidence="9 10">DSM 19426</strain>
    </source>
</reference>
<keyword evidence="6" id="KW-0411">Iron-sulfur</keyword>
<evidence type="ECO:0000256" key="7">
    <source>
        <dbReference type="ARBA" id="ARBA00023291"/>
    </source>
</evidence>
<dbReference type="PROSITE" id="PS51379">
    <property type="entry name" value="4FE4S_FER_2"/>
    <property type="match status" value="1"/>
</dbReference>
<comment type="cofactor">
    <cofactor evidence="1">
        <name>[3Fe-4S] cluster</name>
        <dbReference type="ChEBI" id="CHEBI:21137"/>
    </cofactor>
</comment>
<dbReference type="InterPro" id="IPR051269">
    <property type="entry name" value="Fe-S_cluster_ET"/>
</dbReference>
<evidence type="ECO:0000313" key="9">
    <source>
        <dbReference type="EMBL" id="MDR7363263.1"/>
    </source>
</evidence>
<accession>A0ABU2BXX3</accession>
<keyword evidence="2" id="KW-0813">Transport</keyword>
<evidence type="ECO:0000256" key="5">
    <source>
        <dbReference type="ARBA" id="ARBA00023004"/>
    </source>
</evidence>
<gene>
    <name evidence="9" type="ORF">J2S63_002816</name>
</gene>
<evidence type="ECO:0000256" key="6">
    <source>
        <dbReference type="ARBA" id="ARBA00023014"/>
    </source>
</evidence>
<dbReference type="PANTHER" id="PTHR36923:SF3">
    <property type="entry name" value="FERREDOXIN"/>
    <property type="match status" value="1"/>
</dbReference>
<dbReference type="InterPro" id="IPR017896">
    <property type="entry name" value="4Fe4S_Fe-S-bd"/>
</dbReference>
<protein>
    <submittedName>
        <fullName evidence="9">Ferredoxin</fullName>
    </submittedName>
</protein>
<evidence type="ECO:0000256" key="1">
    <source>
        <dbReference type="ARBA" id="ARBA00001927"/>
    </source>
</evidence>
<organism evidence="9 10">
    <name type="scientific">Nocardioides marmoribigeumensis</name>
    <dbReference type="NCBI Taxonomy" id="433649"/>
    <lineage>
        <taxon>Bacteria</taxon>
        <taxon>Bacillati</taxon>
        <taxon>Actinomycetota</taxon>
        <taxon>Actinomycetes</taxon>
        <taxon>Propionibacteriales</taxon>
        <taxon>Nocardioidaceae</taxon>
        <taxon>Nocardioides</taxon>
    </lineage>
</organism>
<dbReference type="Proteomes" id="UP001183648">
    <property type="component" value="Unassembled WGS sequence"/>
</dbReference>
<keyword evidence="10" id="KW-1185">Reference proteome</keyword>
<evidence type="ECO:0000256" key="3">
    <source>
        <dbReference type="ARBA" id="ARBA00022723"/>
    </source>
</evidence>
<keyword evidence="7" id="KW-0003">3Fe-4S</keyword>
<feature type="domain" description="4Fe-4S ferredoxin-type" evidence="8">
    <location>
        <begin position="18"/>
        <end position="47"/>
    </location>
</feature>
<evidence type="ECO:0000256" key="2">
    <source>
        <dbReference type="ARBA" id="ARBA00022448"/>
    </source>
</evidence>
<proteinExistence type="predicted"/>
<evidence type="ECO:0000256" key="4">
    <source>
        <dbReference type="ARBA" id="ARBA00022982"/>
    </source>
</evidence>
<comment type="caution">
    <text evidence="9">The sequence shown here is derived from an EMBL/GenBank/DDBJ whole genome shotgun (WGS) entry which is preliminary data.</text>
</comment>
<keyword evidence="5" id="KW-0408">Iron</keyword>
<dbReference type="RefSeq" id="WP_310303471.1">
    <property type="nucleotide sequence ID" value="NZ_BAAAPS010000003.1"/>
</dbReference>
<dbReference type="PANTHER" id="PTHR36923">
    <property type="entry name" value="FERREDOXIN"/>
    <property type="match status" value="1"/>
</dbReference>
<dbReference type="Pfam" id="PF13459">
    <property type="entry name" value="Fer4_15"/>
    <property type="match status" value="1"/>
</dbReference>
<dbReference type="SUPFAM" id="SSF54862">
    <property type="entry name" value="4Fe-4S ferredoxins"/>
    <property type="match status" value="1"/>
</dbReference>
<dbReference type="EMBL" id="JAVDYG010000001">
    <property type="protein sequence ID" value="MDR7363263.1"/>
    <property type="molecule type" value="Genomic_DNA"/>
</dbReference>
<evidence type="ECO:0000259" key="8">
    <source>
        <dbReference type="PROSITE" id="PS51379"/>
    </source>
</evidence>
<evidence type="ECO:0000313" key="10">
    <source>
        <dbReference type="Proteomes" id="UP001183648"/>
    </source>
</evidence>
<dbReference type="Gene3D" id="3.30.70.20">
    <property type="match status" value="1"/>
</dbReference>
<name>A0ABU2BXX3_9ACTN</name>
<keyword evidence="3" id="KW-0479">Metal-binding</keyword>